<keyword evidence="14" id="KW-1185">Reference proteome</keyword>
<dbReference type="InterPro" id="IPR012337">
    <property type="entry name" value="RNaseH-like_sf"/>
</dbReference>
<keyword evidence="4 10" id="KW-0548">Nucleotidyltransferase</keyword>
<dbReference type="EMBL" id="PSZP01000008">
    <property type="protein sequence ID" value="TCG11399.1"/>
    <property type="molecule type" value="Genomic_DNA"/>
</dbReference>
<dbReference type="InterPro" id="IPR006308">
    <property type="entry name" value="Pol_III_a_PolC-type_gram_pos"/>
</dbReference>
<dbReference type="Gene3D" id="3.20.20.140">
    <property type="entry name" value="Metal-dependent hydrolases"/>
    <property type="match status" value="1"/>
</dbReference>
<dbReference type="CDD" id="cd07435">
    <property type="entry name" value="PHP_PolIIIA_POLC"/>
    <property type="match status" value="1"/>
</dbReference>
<dbReference type="RefSeq" id="WP_131613339.1">
    <property type="nucleotide sequence ID" value="NZ_PSZP01000008.1"/>
</dbReference>
<evidence type="ECO:0000313" key="13">
    <source>
        <dbReference type="EMBL" id="TCG11399.1"/>
    </source>
</evidence>
<evidence type="ECO:0000256" key="1">
    <source>
        <dbReference type="ARBA" id="ARBA00003452"/>
    </source>
</evidence>
<dbReference type="InterPro" id="IPR012340">
    <property type="entry name" value="NA-bd_OB-fold"/>
</dbReference>
<name>A0A4R0XUN2_9MOLU</name>
<dbReference type="InterPro" id="IPR044923">
    <property type="entry name" value="PolC_middle_finger_sf"/>
</dbReference>
<comment type="similarity">
    <text evidence="10">Belongs to the DNA polymerase type-C family. PolC subfamily.</text>
</comment>
<reference evidence="13 14" key="1">
    <citation type="submission" date="2018-02" db="EMBL/GenBank/DDBJ databases">
        <title>Mycoplasma marinum and Mycoplasma todarodis sp. nov., moderately halophilic and psychrotolerant mycoplasmas isolated from cephalopods.</title>
        <authorList>
            <person name="Viver T."/>
        </authorList>
    </citation>
    <scope>NUCLEOTIDE SEQUENCE [LARGE SCALE GENOMIC DNA]</scope>
    <source>
        <strain evidence="13 14">5H</strain>
    </source>
</reference>
<keyword evidence="2 10" id="KW-0963">Cytoplasm</keyword>
<evidence type="ECO:0000256" key="5">
    <source>
        <dbReference type="ARBA" id="ARBA00022705"/>
    </source>
</evidence>
<keyword evidence="5 10" id="KW-0235">DNA replication</keyword>
<organism evidence="13 14">
    <name type="scientific">Mycoplasma todarodis</name>
    <dbReference type="NCBI Taxonomy" id="1937191"/>
    <lineage>
        <taxon>Bacteria</taxon>
        <taxon>Bacillati</taxon>
        <taxon>Mycoplasmatota</taxon>
        <taxon>Mollicutes</taxon>
        <taxon>Mycoplasmataceae</taxon>
        <taxon>Mycoplasma</taxon>
    </lineage>
</organism>
<dbReference type="OrthoDB" id="9804290at2"/>
<dbReference type="Gene3D" id="1.10.150.700">
    <property type="entry name" value="PolC, middle finger domain"/>
    <property type="match status" value="1"/>
</dbReference>
<keyword evidence="3 10" id="KW-0808">Transferase</keyword>
<dbReference type="CDD" id="cd06127">
    <property type="entry name" value="DEDDh"/>
    <property type="match status" value="1"/>
</dbReference>
<evidence type="ECO:0000256" key="6">
    <source>
        <dbReference type="ARBA" id="ARBA00022722"/>
    </source>
</evidence>
<dbReference type="Pfam" id="PF02811">
    <property type="entry name" value="PHP"/>
    <property type="match status" value="1"/>
</dbReference>
<dbReference type="SMART" id="SM00479">
    <property type="entry name" value="EXOIII"/>
    <property type="match status" value="1"/>
</dbReference>
<dbReference type="InterPro" id="IPR004013">
    <property type="entry name" value="PHP_dom"/>
</dbReference>
<evidence type="ECO:0000256" key="3">
    <source>
        <dbReference type="ARBA" id="ARBA00022679"/>
    </source>
</evidence>
<keyword evidence="9 10" id="KW-0239">DNA-directed DNA polymerase</keyword>
<dbReference type="Pfam" id="PF17657">
    <property type="entry name" value="DNA_pol3_finger"/>
    <property type="match status" value="1"/>
</dbReference>
<dbReference type="GO" id="GO:0008408">
    <property type="term" value="F:3'-5' exonuclease activity"/>
    <property type="evidence" value="ECO:0007669"/>
    <property type="project" value="UniProtKB-UniRule"/>
</dbReference>
<evidence type="ECO:0000256" key="2">
    <source>
        <dbReference type="ARBA" id="ARBA00022490"/>
    </source>
</evidence>
<dbReference type="EC" id="2.7.7.7" evidence="10"/>
<dbReference type="GO" id="GO:0003677">
    <property type="term" value="F:DNA binding"/>
    <property type="evidence" value="ECO:0007669"/>
    <property type="project" value="UniProtKB-UniRule"/>
</dbReference>
<dbReference type="GO" id="GO:0003887">
    <property type="term" value="F:DNA-directed DNA polymerase activity"/>
    <property type="evidence" value="ECO:0007669"/>
    <property type="project" value="UniProtKB-UniRule"/>
</dbReference>
<accession>A0A4R0XUN2</accession>
<dbReference type="Pfam" id="PF07733">
    <property type="entry name" value="DNA_pol3_alpha"/>
    <property type="match status" value="2"/>
</dbReference>
<keyword evidence="6 10" id="KW-0540">Nuclease</keyword>
<proteinExistence type="inferred from homology"/>
<keyword evidence="7 10" id="KW-0378">Hydrolase</keyword>
<evidence type="ECO:0000259" key="11">
    <source>
        <dbReference type="SMART" id="SM00479"/>
    </source>
</evidence>
<dbReference type="InterPro" id="IPR006054">
    <property type="entry name" value="DnaQ"/>
</dbReference>
<dbReference type="HAMAP" id="MF_00356">
    <property type="entry name" value="DNApol_PolC"/>
    <property type="match status" value="1"/>
</dbReference>
<dbReference type="GO" id="GO:0005737">
    <property type="term" value="C:cytoplasm"/>
    <property type="evidence" value="ECO:0007669"/>
    <property type="project" value="UniProtKB-SubCell"/>
</dbReference>
<dbReference type="GO" id="GO:0006261">
    <property type="term" value="P:DNA-templated DNA replication"/>
    <property type="evidence" value="ECO:0007669"/>
    <property type="project" value="UniProtKB-UniRule"/>
</dbReference>
<evidence type="ECO:0000256" key="10">
    <source>
        <dbReference type="HAMAP-Rule" id="MF_00356"/>
    </source>
</evidence>
<dbReference type="SMART" id="SM00481">
    <property type="entry name" value="POLIIIAc"/>
    <property type="match status" value="1"/>
</dbReference>
<evidence type="ECO:0000259" key="12">
    <source>
        <dbReference type="SMART" id="SM00481"/>
    </source>
</evidence>
<dbReference type="InterPro" id="IPR040982">
    <property type="entry name" value="DNA_pol3_finger"/>
</dbReference>
<dbReference type="SUPFAM" id="SSF53098">
    <property type="entry name" value="Ribonuclease H-like"/>
    <property type="match status" value="1"/>
</dbReference>
<evidence type="ECO:0000256" key="9">
    <source>
        <dbReference type="ARBA" id="ARBA00022932"/>
    </source>
</evidence>
<evidence type="ECO:0000256" key="8">
    <source>
        <dbReference type="ARBA" id="ARBA00022839"/>
    </source>
</evidence>
<feature type="domain" description="Polymerase/histidinol phosphatase N-terminal" evidence="12">
    <location>
        <begin position="315"/>
        <end position="380"/>
    </location>
</feature>
<dbReference type="Pfam" id="PF00929">
    <property type="entry name" value="RNase_T"/>
    <property type="match status" value="1"/>
</dbReference>
<dbReference type="InterPro" id="IPR003141">
    <property type="entry name" value="Pol/His_phosphatase_N"/>
</dbReference>
<dbReference type="InterPro" id="IPR004805">
    <property type="entry name" value="DnaE2/DnaE/PolC"/>
</dbReference>
<sequence length="1227" mass="138780">MKQKFIKFAEKIKYEINPELSEAQIYGAKLLEKDVFELYFRFESTPSVDTMAEFIAAINENFEFRAKLNFKIEEVSQEEEVVAGYIQYVIKSFINMPHVAMQLSKEQFSFEGGKMKIEFKTRKQLEKIEELTKDIIRGMKMLGFGNLELDLVFKEPEWNLLEMAAKEKEEILKRELPKIDSQQSAAPVEHQKVKKYNSKAIQLSIPEAKELQNERVTVEGEIFAREAKVTKTGWNIIELAITDYKDAVYLSIFAGKGEEEAAKYSQYKVGGWVSVSGQMTLNTYKGSQHEIKVNKIAPIKPKKSNRQDNATKKRVELNTKTIMSTMDGIASASDYVSRAKEWGHSAIAILDSESVQSFPEFYNSSKGIKAIYGCSFNMINREANSVINPTDQGLSDAKYIVFDLETTGLSPRFEDIIEFGATKVVGGQMVDRKQFFIKPSKPIPDFIQELTGITQEMCEDAVNEEQGMKDIREYIDGYVLVAHNAAFDMGFIDEKLEKYNLEPLNAVVVDTLPAAKVLDPDQKRFRLENVALKNGHTYDSTVAHRADYDAEVLANTWLTMIARFKRKGITTLNGLASEINDTVYKTSFAKEVSVIAKNNQGLKEVFKLVSKSLTEQYYRSPRLFWEDIPRSENILIGSGGLKSKFVDLLLTGTTKQIIEDMKKYDYIEVQPIRNFSHLISRKNISKQNVKDTIKFVIEEAKKAGKPVVATGDARYVDDMDSIYHSVYINAKGLGGVRHYLFKYNERNPEYPIQSLLTTNEMKEEFAWLGIEDLIEEIVVTNTNMIADQIDDNIQVIKDDLYTPKIDQSDELLTELVWKTAKEQYGEELPEIVSDRIERELGNIIKYGFGVAKSLEDGYLVGSRGSVGSSIVATFSGITEVNPLPAHYVCKNCKYSEFHGGGEFKCGYDLPDKYCPKCETMLYKEGHDIPFETFLGFEADKVPDIDLNFSGDYQPIIHQEVKRIFGDKHAFRAGTISTVAEKTAFGYVRAWAEENGKTISRAFTEFMAKNVKGTKRTTGQHPGGIIIIPGEFDVEDFSAINFPANDTDAAWKTTHFDFHAIHDNVLKLDLLGHDDPTAIKMLERLTGVIATEIPNCDENIISLFSSPKALGIEPQDISGETTGAMGIPEFGTKFVRGMLKSVKVDTFADLVSISGLSHGTDVWTNNGADLIRDYNTVVMTSWHTLLIKVWIQKSHSLSWNKFVKVNQLPLNKKKKWKLQVLKNDYSVC</sequence>
<protein>
    <recommendedName>
        <fullName evidence="10">DNA polymerase III PolC-type</fullName>
        <shortName evidence="10">PolIII</shortName>
        <ecNumber evidence="10">2.7.7.7</ecNumber>
    </recommendedName>
</protein>
<dbReference type="Gene3D" id="2.40.50.140">
    <property type="entry name" value="Nucleic acid-binding proteins"/>
    <property type="match status" value="1"/>
</dbReference>
<gene>
    <name evidence="10" type="primary">polC</name>
    <name evidence="13" type="ORF">C4B25_01740</name>
</gene>
<dbReference type="InterPro" id="IPR013520">
    <property type="entry name" value="Ribonucl_H"/>
</dbReference>
<evidence type="ECO:0000256" key="7">
    <source>
        <dbReference type="ARBA" id="ARBA00022801"/>
    </source>
</evidence>
<comment type="caution">
    <text evidence="13">The sequence shown here is derived from an EMBL/GenBank/DDBJ whole genome shotgun (WGS) entry which is preliminary data.</text>
</comment>
<dbReference type="NCBIfam" id="TIGR01405">
    <property type="entry name" value="polC_Gram_pos"/>
    <property type="match status" value="1"/>
</dbReference>
<dbReference type="PANTHER" id="PTHR32294:SF5">
    <property type="entry name" value="DNA POLYMERASE III POLC-TYPE"/>
    <property type="match status" value="1"/>
</dbReference>
<dbReference type="NCBIfam" id="NF001688">
    <property type="entry name" value="PRK00448.1"/>
    <property type="match status" value="1"/>
</dbReference>
<feature type="domain" description="Exonuclease" evidence="11">
    <location>
        <begin position="398"/>
        <end position="566"/>
    </location>
</feature>
<dbReference type="InterPro" id="IPR011708">
    <property type="entry name" value="DNA_pol3_alpha_NTPase_dom"/>
</dbReference>
<dbReference type="Gene3D" id="3.30.420.10">
    <property type="entry name" value="Ribonuclease H-like superfamily/Ribonuclease H"/>
    <property type="match status" value="1"/>
</dbReference>
<dbReference type="Proteomes" id="UP000291072">
    <property type="component" value="Unassembled WGS sequence"/>
</dbReference>
<dbReference type="InterPro" id="IPR036397">
    <property type="entry name" value="RNaseH_sf"/>
</dbReference>
<dbReference type="FunFam" id="3.30.420.10:FF:000045">
    <property type="entry name" value="3'-5' exonuclease DinG"/>
    <property type="match status" value="1"/>
</dbReference>
<dbReference type="AlphaFoldDB" id="A0A4R0XUN2"/>
<comment type="function">
    <text evidence="1 10">Required for replicative DNA synthesis. This DNA polymerase also exhibits 3' to 5' exonuclease activity.</text>
</comment>
<dbReference type="Gene3D" id="3.30.1900.20">
    <property type="match status" value="2"/>
</dbReference>
<evidence type="ECO:0000313" key="14">
    <source>
        <dbReference type="Proteomes" id="UP000291072"/>
    </source>
</evidence>
<comment type="subcellular location">
    <subcellularLocation>
        <location evidence="10">Cytoplasm</location>
    </subcellularLocation>
</comment>
<evidence type="ECO:0000256" key="4">
    <source>
        <dbReference type="ARBA" id="ARBA00022695"/>
    </source>
</evidence>
<comment type="catalytic activity">
    <reaction evidence="10">
        <text>DNA(n) + a 2'-deoxyribonucleoside 5'-triphosphate = DNA(n+1) + diphosphate</text>
        <dbReference type="Rhea" id="RHEA:22508"/>
        <dbReference type="Rhea" id="RHEA-COMP:17339"/>
        <dbReference type="Rhea" id="RHEA-COMP:17340"/>
        <dbReference type="ChEBI" id="CHEBI:33019"/>
        <dbReference type="ChEBI" id="CHEBI:61560"/>
        <dbReference type="ChEBI" id="CHEBI:173112"/>
        <dbReference type="EC" id="2.7.7.7"/>
    </reaction>
</comment>
<keyword evidence="8 10" id="KW-0269">Exonuclease</keyword>
<dbReference type="PANTHER" id="PTHR32294">
    <property type="entry name" value="DNA POLYMERASE III SUBUNIT ALPHA"/>
    <property type="match status" value="1"/>
</dbReference>
<dbReference type="NCBIfam" id="TIGR00573">
    <property type="entry name" value="dnaq"/>
    <property type="match status" value="1"/>
</dbReference>